<name>A0A9N7AB02_9RHAB</name>
<accession>A0A9N7AB02</accession>
<feature type="compositionally biased region" description="Low complexity" evidence="1">
    <location>
        <begin position="83"/>
        <end position="111"/>
    </location>
</feature>
<reference evidence="2" key="1">
    <citation type="journal article" date="2022" name="bioRxiv">
        <title>Unlocking the hidden genetic diversity of varicosaviruses, the neglected plant rhabdoviruses.</title>
        <authorList>
            <person name="Bejerman N."/>
            <person name="Dietzgen R.G."/>
            <person name="Debat H."/>
        </authorList>
    </citation>
    <scope>NUCLEOTIDE SEQUENCE</scope>
</reference>
<feature type="compositionally biased region" description="Pro residues" evidence="1">
    <location>
        <begin position="72"/>
        <end position="82"/>
    </location>
</feature>
<evidence type="ECO:0000256" key="1">
    <source>
        <dbReference type="SAM" id="MobiDB-lite"/>
    </source>
</evidence>
<organism evidence="2">
    <name type="scientific">Linum virus 1</name>
    <dbReference type="NCBI Taxonomy" id="2977971"/>
    <lineage>
        <taxon>Viruses</taxon>
        <taxon>Riboviria</taxon>
        <taxon>Orthornavirae</taxon>
        <taxon>Negarnaviricota</taxon>
        <taxon>Haploviricotina</taxon>
        <taxon>Monjiviricetes</taxon>
        <taxon>Mononegavirales</taxon>
        <taxon>Rhabdoviridae</taxon>
    </lineage>
</organism>
<dbReference type="EMBL" id="BK061777">
    <property type="protein sequence ID" value="DAZ90738.1"/>
    <property type="molecule type" value="Viral_cRNA"/>
</dbReference>
<feature type="region of interest" description="Disordered" evidence="1">
    <location>
        <begin position="69"/>
        <end position="117"/>
    </location>
</feature>
<proteinExistence type="predicted"/>
<evidence type="ECO:0000313" key="2">
    <source>
        <dbReference type="EMBL" id="DAZ90738.1"/>
    </source>
</evidence>
<sequence>MATIFSDPIKTAKCLELAKKIDQAGISGNDWIQKAESMGLVDEGFFIDESSEEAVFIAEEMEKLRLLRLSNPTPPPETPTPPSSASSQPLQTSSSSQPTPTPAPTSSEIPTGIPITRVNTPSGTPHMMSNVAMHLGVQSVYDAVGSTDPVQLQRIKAAEMTADNWSASYRIPLSDSLRSAMINDLANPDKKFDPNYLGHYVHGWYARGEHTLNDLKDIHESMKTLLTSFIEKGNKMNSACEATAAGLRHASETAVRILQLAAQVVGNVPITASNTSTLSAPLMSHATPASQGLTAILQPPSTAGILQEIIRPPSISSVEDIMATTGRIQSAGPSQLSTVPIEPTLGSSSSTAIPPATQTTSVPIPTAPLVMDITDAVAMSQEIDDWGVLNPEDPQDPKIPRFLSKVNRGYADYDEIGGVEEVKKAIFDFLKMLQKEDFKGSKNQVVTRIRNRFAVFADPYIKK</sequence>
<protein>
    <submittedName>
        <fullName evidence="2">Protein 2</fullName>
    </submittedName>
</protein>